<dbReference type="OrthoDB" id="5599887at2759"/>
<dbReference type="AlphaFoldDB" id="A0A1R1XDA5"/>
<comment type="caution">
    <text evidence="2">The sequence shown here is derived from an EMBL/GenBank/DDBJ whole genome shotgun (WGS) entry which is preliminary data.</text>
</comment>
<evidence type="ECO:0000313" key="2">
    <source>
        <dbReference type="EMBL" id="OMJ12615.1"/>
    </source>
</evidence>
<feature type="compositionally biased region" description="Polar residues" evidence="1">
    <location>
        <begin position="147"/>
        <end position="158"/>
    </location>
</feature>
<dbReference type="EMBL" id="LSSM01005478">
    <property type="protein sequence ID" value="OMJ12615.1"/>
    <property type="molecule type" value="Genomic_DNA"/>
</dbReference>
<evidence type="ECO:0000313" key="3">
    <source>
        <dbReference type="Proteomes" id="UP000187429"/>
    </source>
</evidence>
<evidence type="ECO:0000256" key="1">
    <source>
        <dbReference type="SAM" id="MobiDB-lite"/>
    </source>
</evidence>
<protein>
    <submittedName>
        <fullName evidence="2">Uncharacterized protein</fullName>
    </submittedName>
</protein>
<keyword evidence="3" id="KW-1185">Reference proteome</keyword>
<name>A0A1R1XDA5_9FUNG</name>
<gene>
    <name evidence="2" type="ORF">AYI69_g9345</name>
</gene>
<accession>A0A1R1XDA5</accession>
<proteinExistence type="predicted"/>
<sequence length="413" mass="45755">MSNFGYSSFSSRETFFDSPFPSNRKVDQFFDNFSASKVTTPCCLCSRGCTHFNSPKFGGNLYGANFFEAHTGGNFGSFGCDGTIANEHRKCSGECYTVVTRRCGCSCTCKPKKIEHKSSDCTIYERHESEKASDQNETKADIKISVTDKTTTEQSSGHIHSEKIYKTTKQSGGNGSSSSSNAIDIDIDINADHIKRPDKISSAQDESGLIFIHPNSKNQQPIQATKCTICKFFCLGICSIPYNPNARFKCKNFRLYPDYDFLPDSAKVPKESGASLPNKVSKKDSRMKISIYNLRNNVEKLTVDIIGDDTIVTGTLINPIRLSKPGFFSGLTSKFSNNGQTQPTKTSKLLRNAVQDSSVSQYDHTPSLNKPSNAKFVMVFRTNNFAYELERAHASIDIDGHFVLIFPTRKGGK</sequence>
<feature type="compositionally biased region" description="Basic and acidic residues" evidence="1">
    <location>
        <begin position="128"/>
        <end position="142"/>
    </location>
</feature>
<reference evidence="3" key="1">
    <citation type="submission" date="2017-01" db="EMBL/GenBank/DDBJ databases">
        <authorList>
            <person name="Wang Y."/>
            <person name="White M."/>
            <person name="Kvist S."/>
            <person name="Moncalvo J.-M."/>
        </authorList>
    </citation>
    <scope>NUCLEOTIDE SEQUENCE [LARGE SCALE GENOMIC DNA]</scope>
    <source>
        <strain evidence="3">ID-206-W2</strain>
    </source>
</reference>
<feature type="region of interest" description="Disordered" evidence="1">
    <location>
        <begin position="128"/>
        <end position="181"/>
    </location>
</feature>
<dbReference type="Proteomes" id="UP000187429">
    <property type="component" value="Unassembled WGS sequence"/>
</dbReference>
<organism evidence="2 3">
    <name type="scientific">Smittium culicis</name>
    <dbReference type="NCBI Taxonomy" id="133412"/>
    <lineage>
        <taxon>Eukaryota</taxon>
        <taxon>Fungi</taxon>
        <taxon>Fungi incertae sedis</taxon>
        <taxon>Zoopagomycota</taxon>
        <taxon>Kickxellomycotina</taxon>
        <taxon>Harpellomycetes</taxon>
        <taxon>Harpellales</taxon>
        <taxon>Legeriomycetaceae</taxon>
        <taxon>Smittium</taxon>
    </lineage>
</organism>